<dbReference type="InterPro" id="IPR058525">
    <property type="entry name" value="DUF8212"/>
</dbReference>
<feature type="domain" description="Heterokaryon incompatibility" evidence="1">
    <location>
        <begin position="56"/>
        <end position="162"/>
    </location>
</feature>
<dbReference type="InterPro" id="IPR010730">
    <property type="entry name" value="HET"/>
</dbReference>
<evidence type="ECO:0000259" key="1">
    <source>
        <dbReference type="Pfam" id="PF06985"/>
    </source>
</evidence>
<dbReference type="OrthoDB" id="2736869at2759"/>
<dbReference type="EMBL" id="KZ084088">
    <property type="protein sequence ID" value="OSD07295.1"/>
    <property type="molecule type" value="Genomic_DNA"/>
</dbReference>
<sequence length="634" mass="70934">MNLGCYPGLPRPLGLRVLTSSAASSVYYIVAIHAVNRDLRIDLTLHFFHNPEGVLYAILSHLWSLDGEQSFQALQAIHAQAERIKDADPAASFELLRQKVSPKIQKCCQVARAAGYAYVWIDTCCINSSSSSELSEAINSMYAWYARADVCYAYLHDVPDDEDPLAATSSFRRSRWFSRGWTLQELIAPRNVLFLSGDWTFLGTKSTLSSAIELVTGISRKVLDHSVPLDTVSVANRMSWASQRRTTRLEDEAYSLMGIFGVHMPTMYGEGRNAFLRLQEEILKRIPDQSIFVWGPHSGFRVANIPTYTRADDTANLRYHESRHLLAVSPAAFAYSAGVKALSLDHFSAGLRMRDIPPPEYTVMAHGIRTALPVTPVRNSDGKLFLAILACHREFTTAYMALVLYKCDATKIPHFRVGTGGSGDRVYRITQFNPEVSHRWTEHITIEDVLLVASPRRSLDIDNTRATAGLPPPVVTDWSPRPSTVNVVSPKYMRLQVHAQGYILTGSEMHLFKASFSEDSEPFFLCFVNVNANPGFRRLTIRIDRCRCSSRILVASALFHDHDPGLRLQFCHGDHHVAGWPGPSGTFQDPKRQYTLHLDFQSDGEYEVGASMEAMVLVGIGLERNLAVDLRKPT</sequence>
<dbReference type="PANTHER" id="PTHR10622">
    <property type="entry name" value="HET DOMAIN-CONTAINING PROTEIN"/>
    <property type="match status" value="1"/>
</dbReference>
<dbReference type="Proteomes" id="UP000193067">
    <property type="component" value="Unassembled WGS sequence"/>
</dbReference>
<accession>A0A1Y2J1K5</accession>
<proteinExistence type="predicted"/>
<evidence type="ECO:0000259" key="2">
    <source>
        <dbReference type="Pfam" id="PF26640"/>
    </source>
</evidence>
<reference evidence="3 4" key="1">
    <citation type="journal article" date="2015" name="Biotechnol. Biofuels">
        <title>Enhanced degradation of softwood versus hardwood by the white-rot fungus Pycnoporus coccineus.</title>
        <authorList>
            <person name="Couturier M."/>
            <person name="Navarro D."/>
            <person name="Chevret D."/>
            <person name="Henrissat B."/>
            <person name="Piumi F."/>
            <person name="Ruiz-Duenas F.J."/>
            <person name="Martinez A.T."/>
            <person name="Grigoriev I.V."/>
            <person name="Riley R."/>
            <person name="Lipzen A."/>
            <person name="Berrin J.G."/>
            <person name="Master E.R."/>
            <person name="Rosso M.N."/>
        </authorList>
    </citation>
    <scope>NUCLEOTIDE SEQUENCE [LARGE SCALE GENOMIC DNA]</scope>
    <source>
        <strain evidence="3 4">BRFM310</strain>
    </source>
</reference>
<dbReference type="Pfam" id="PF06985">
    <property type="entry name" value="HET"/>
    <property type="match status" value="1"/>
</dbReference>
<dbReference type="PANTHER" id="PTHR10622:SF10">
    <property type="entry name" value="HET DOMAIN-CONTAINING PROTEIN"/>
    <property type="match status" value="1"/>
</dbReference>
<feature type="domain" description="DUF8212" evidence="2">
    <location>
        <begin position="273"/>
        <end position="379"/>
    </location>
</feature>
<protein>
    <submittedName>
        <fullName evidence="3">HET-domain-containing protein</fullName>
    </submittedName>
</protein>
<keyword evidence="4" id="KW-1185">Reference proteome</keyword>
<organism evidence="3 4">
    <name type="scientific">Trametes coccinea (strain BRFM310)</name>
    <name type="common">Pycnoporus coccineus</name>
    <dbReference type="NCBI Taxonomy" id="1353009"/>
    <lineage>
        <taxon>Eukaryota</taxon>
        <taxon>Fungi</taxon>
        <taxon>Dikarya</taxon>
        <taxon>Basidiomycota</taxon>
        <taxon>Agaricomycotina</taxon>
        <taxon>Agaricomycetes</taxon>
        <taxon>Polyporales</taxon>
        <taxon>Polyporaceae</taxon>
        <taxon>Trametes</taxon>
    </lineage>
</organism>
<gene>
    <name evidence="3" type="ORF">PYCCODRAFT_591428</name>
</gene>
<dbReference type="STRING" id="1353009.A0A1Y2J1K5"/>
<dbReference type="AlphaFoldDB" id="A0A1Y2J1K5"/>
<evidence type="ECO:0000313" key="3">
    <source>
        <dbReference type="EMBL" id="OSD07295.1"/>
    </source>
</evidence>
<name>A0A1Y2J1K5_TRAC3</name>
<dbReference type="Pfam" id="PF26640">
    <property type="entry name" value="DUF8212"/>
    <property type="match status" value="1"/>
</dbReference>
<evidence type="ECO:0000313" key="4">
    <source>
        <dbReference type="Proteomes" id="UP000193067"/>
    </source>
</evidence>